<gene>
    <name evidence="2" type="primary">Dana\GF21893</name>
    <name evidence="2" type="synonym">dana_GLEANR_5897</name>
    <name evidence="2" type="ORF">GF21893</name>
</gene>
<feature type="region of interest" description="Disordered" evidence="1">
    <location>
        <begin position="59"/>
        <end position="148"/>
    </location>
</feature>
<dbReference type="GeneID" id="6504563"/>
<sequence length="228" mass="24393">MNMTVEDYEHYQRIMLELENEKLLTFEDILELTQVSPRALARTLDALVRERRFYVDKKGKGPAGAAGYSGTLGHAGTSGHAGQSGTSGLPGPSRYSGLPGYPRAPGYGGAAGYTSHSGLPGPSGHSVKSGSSASSGISKYQGLMPSGSKGAKKKLDLEFEKKAASQLEANDGAGALCSAFNTLNLNEMEDDGEVMSFEELVVLTRTHPLLLERSLRHMARRGRFLKDE</sequence>
<dbReference type="Proteomes" id="UP000007801">
    <property type="component" value="Unassembled WGS sequence"/>
</dbReference>
<evidence type="ECO:0000313" key="2">
    <source>
        <dbReference type="EMBL" id="EDV32913.1"/>
    </source>
</evidence>
<dbReference type="OrthoDB" id="7862014at2759"/>
<dbReference type="InParanoid" id="B3MZ69"/>
<dbReference type="HOGENOM" id="CLU_1215871_0_0_1"/>
<protein>
    <submittedName>
        <fullName evidence="2">Uncharacterized protein</fullName>
    </submittedName>
</protein>
<dbReference type="EMBL" id="CH902632">
    <property type="protein sequence ID" value="EDV32913.1"/>
    <property type="molecule type" value="Genomic_DNA"/>
</dbReference>
<proteinExistence type="predicted"/>
<organism evidence="2 3">
    <name type="scientific">Drosophila ananassae</name>
    <name type="common">Fruit fly</name>
    <dbReference type="NCBI Taxonomy" id="7217"/>
    <lineage>
        <taxon>Eukaryota</taxon>
        <taxon>Metazoa</taxon>
        <taxon>Ecdysozoa</taxon>
        <taxon>Arthropoda</taxon>
        <taxon>Hexapoda</taxon>
        <taxon>Insecta</taxon>
        <taxon>Pterygota</taxon>
        <taxon>Neoptera</taxon>
        <taxon>Endopterygota</taxon>
        <taxon>Diptera</taxon>
        <taxon>Brachycera</taxon>
        <taxon>Muscomorpha</taxon>
        <taxon>Ephydroidea</taxon>
        <taxon>Drosophilidae</taxon>
        <taxon>Drosophila</taxon>
        <taxon>Sophophora</taxon>
    </lineage>
</organism>
<dbReference type="KEGG" id="dan:6504563"/>
<accession>B3MZ69</accession>
<dbReference type="AlphaFoldDB" id="B3MZ69"/>
<keyword evidence="3" id="KW-1185">Reference proteome</keyword>
<feature type="compositionally biased region" description="Low complexity" evidence="1">
    <location>
        <begin position="112"/>
        <end position="138"/>
    </location>
</feature>
<evidence type="ECO:0000313" key="3">
    <source>
        <dbReference type="Proteomes" id="UP000007801"/>
    </source>
</evidence>
<evidence type="ECO:0000256" key="1">
    <source>
        <dbReference type="SAM" id="MobiDB-lite"/>
    </source>
</evidence>
<name>B3MZ69_DROAN</name>
<dbReference type="OMA" id="LANERFP"/>
<reference evidence="2 3" key="1">
    <citation type="journal article" date="2007" name="Nature">
        <title>Evolution of genes and genomes on the Drosophila phylogeny.</title>
        <authorList>
            <consortium name="Drosophila 12 Genomes Consortium"/>
            <person name="Clark A.G."/>
            <person name="Eisen M.B."/>
            <person name="Smith D.R."/>
            <person name="Bergman C.M."/>
            <person name="Oliver B."/>
            <person name="Markow T.A."/>
            <person name="Kaufman T.C."/>
            <person name="Kellis M."/>
            <person name="Gelbart W."/>
            <person name="Iyer V.N."/>
            <person name="Pollard D.A."/>
            <person name="Sackton T.B."/>
            <person name="Larracuente A.M."/>
            <person name="Singh N.D."/>
            <person name="Abad J.P."/>
            <person name="Abt D.N."/>
            <person name="Adryan B."/>
            <person name="Aguade M."/>
            <person name="Akashi H."/>
            <person name="Anderson W.W."/>
            <person name="Aquadro C.F."/>
            <person name="Ardell D.H."/>
            <person name="Arguello R."/>
            <person name="Artieri C.G."/>
            <person name="Barbash D.A."/>
            <person name="Barker D."/>
            <person name="Barsanti P."/>
            <person name="Batterham P."/>
            <person name="Batzoglou S."/>
            <person name="Begun D."/>
            <person name="Bhutkar A."/>
            <person name="Blanco E."/>
            <person name="Bosak S.A."/>
            <person name="Bradley R.K."/>
            <person name="Brand A.D."/>
            <person name="Brent M.R."/>
            <person name="Brooks A.N."/>
            <person name="Brown R.H."/>
            <person name="Butlin R.K."/>
            <person name="Caggese C."/>
            <person name="Calvi B.R."/>
            <person name="Bernardo de Carvalho A."/>
            <person name="Caspi A."/>
            <person name="Castrezana S."/>
            <person name="Celniker S.E."/>
            <person name="Chang J.L."/>
            <person name="Chapple C."/>
            <person name="Chatterji S."/>
            <person name="Chinwalla A."/>
            <person name="Civetta A."/>
            <person name="Clifton S.W."/>
            <person name="Comeron J.M."/>
            <person name="Costello J.C."/>
            <person name="Coyne J.A."/>
            <person name="Daub J."/>
            <person name="David R.G."/>
            <person name="Delcher A.L."/>
            <person name="Delehaunty K."/>
            <person name="Do C.B."/>
            <person name="Ebling H."/>
            <person name="Edwards K."/>
            <person name="Eickbush T."/>
            <person name="Evans J.D."/>
            <person name="Filipski A."/>
            <person name="Findeiss S."/>
            <person name="Freyhult E."/>
            <person name="Fulton L."/>
            <person name="Fulton R."/>
            <person name="Garcia A.C."/>
            <person name="Gardiner A."/>
            <person name="Garfield D.A."/>
            <person name="Garvin B.E."/>
            <person name="Gibson G."/>
            <person name="Gilbert D."/>
            <person name="Gnerre S."/>
            <person name="Godfrey J."/>
            <person name="Good R."/>
            <person name="Gotea V."/>
            <person name="Gravely B."/>
            <person name="Greenberg A.J."/>
            <person name="Griffiths-Jones S."/>
            <person name="Gross S."/>
            <person name="Guigo R."/>
            <person name="Gustafson E.A."/>
            <person name="Haerty W."/>
            <person name="Hahn M.W."/>
            <person name="Halligan D.L."/>
            <person name="Halpern A.L."/>
            <person name="Halter G.M."/>
            <person name="Han M.V."/>
            <person name="Heger A."/>
            <person name="Hillier L."/>
            <person name="Hinrichs A.S."/>
            <person name="Holmes I."/>
            <person name="Hoskins R.A."/>
            <person name="Hubisz M.J."/>
            <person name="Hultmark D."/>
            <person name="Huntley M.A."/>
            <person name="Jaffe D.B."/>
            <person name="Jagadeeshan S."/>
            <person name="Jeck W.R."/>
            <person name="Johnson J."/>
            <person name="Jones C.D."/>
            <person name="Jordan W.C."/>
            <person name="Karpen G.H."/>
            <person name="Kataoka E."/>
            <person name="Keightley P.D."/>
            <person name="Kheradpour P."/>
            <person name="Kirkness E.F."/>
            <person name="Koerich L.B."/>
            <person name="Kristiansen K."/>
            <person name="Kudrna D."/>
            <person name="Kulathinal R.J."/>
            <person name="Kumar S."/>
            <person name="Kwok R."/>
            <person name="Lander E."/>
            <person name="Langley C.H."/>
            <person name="Lapoint R."/>
            <person name="Lazzaro B.P."/>
            <person name="Lee S.J."/>
            <person name="Levesque L."/>
            <person name="Li R."/>
            <person name="Lin C.F."/>
            <person name="Lin M.F."/>
            <person name="Lindblad-Toh K."/>
            <person name="Llopart A."/>
            <person name="Long M."/>
            <person name="Low L."/>
            <person name="Lozovsky E."/>
            <person name="Lu J."/>
            <person name="Luo M."/>
            <person name="Machado C.A."/>
            <person name="Makalowski W."/>
            <person name="Marzo M."/>
            <person name="Matsuda M."/>
            <person name="Matzkin L."/>
            <person name="McAllister B."/>
            <person name="McBride C.S."/>
            <person name="McKernan B."/>
            <person name="McKernan K."/>
            <person name="Mendez-Lago M."/>
            <person name="Minx P."/>
            <person name="Mollenhauer M.U."/>
            <person name="Montooth K."/>
            <person name="Mount S.M."/>
            <person name="Mu X."/>
            <person name="Myers E."/>
            <person name="Negre B."/>
            <person name="Newfeld S."/>
            <person name="Nielsen R."/>
            <person name="Noor M.A."/>
            <person name="O'Grady P."/>
            <person name="Pachter L."/>
            <person name="Papaceit M."/>
            <person name="Parisi M.J."/>
            <person name="Parisi M."/>
            <person name="Parts L."/>
            <person name="Pedersen J.S."/>
            <person name="Pesole G."/>
            <person name="Phillippy A.M."/>
            <person name="Ponting C.P."/>
            <person name="Pop M."/>
            <person name="Porcelli D."/>
            <person name="Powell J.R."/>
            <person name="Prohaska S."/>
            <person name="Pruitt K."/>
            <person name="Puig M."/>
            <person name="Quesneville H."/>
            <person name="Ram K.R."/>
            <person name="Rand D."/>
            <person name="Rasmussen M.D."/>
            <person name="Reed L.K."/>
            <person name="Reenan R."/>
            <person name="Reily A."/>
            <person name="Remington K.A."/>
            <person name="Rieger T.T."/>
            <person name="Ritchie M.G."/>
            <person name="Robin C."/>
            <person name="Rogers Y.H."/>
            <person name="Rohde C."/>
            <person name="Rozas J."/>
            <person name="Rubenfield M.J."/>
            <person name="Ruiz A."/>
            <person name="Russo S."/>
            <person name="Salzberg S.L."/>
            <person name="Sanchez-Gracia A."/>
            <person name="Saranga D.J."/>
            <person name="Sato H."/>
            <person name="Schaeffer S.W."/>
            <person name="Schatz M.C."/>
            <person name="Schlenke T."/>
            <person name="Schwartz R."/>
            <person name="Segarra C."/>
            <person name="Singh R.S."/>
            <person name="Sirot L."/>
            <person name="Sirota M."/>
            <person name="Sisneros N.B."/>
            <person name="Smith C.D."/>
            <person name="Smith T.F."/>
            <person name="Spieth J."/>
            <person name="Stage D.E."/>
            <person name="Stark A."/>
            <person name="Stephan W."/>
            <person name="Strausberg R.L."/>
            <person name="Strempel S."/>
            <person name="Sturgill D."/>
            <person name="Sutton G."/>
            <person name="Sutton G.G."/>
            <person name="Tao W."/>
            <person name="Teichmann S."/>
            <person name="Tobari Y.N."/>
            <person name="Tomimura Y."/>
            <person name="Tsolas J.M."/>
            <person name="Valente V.L."/>
            <person name="Venter E."/>
            <person name="Venter J.C."/>
            <person name="Vicario S."/>
            <person name="Vieira F.G."/>
            <person name="Vilella A.J."/>
            <person name="Villasante A."/>
            <person name="Walenz B."/>
            <person name="Wang J."/>
            <person name="Wasserman M."/>
            <person name="Watts T."/>
            <person name="Wilson D."/>
            <person name="Wilson R.K."/>
            <person name="Wing R.A."/>
            <person name="Wolfner M.F."/>
            <person name="Wong A."/>
            <person name="Wong G.K."/>
            <person name="Wu C.I."/>
            <person name="Wu G."/>
            <person name="Yamamoto D."/>
            <person name="Yang H.P."/>
            <person name="Yang S.P."/>
            <person name="Yorke J.A."/>
            <person name="Yoshida K."/>
            <person name="Zdobnov E."/>
            <person name="Zhang P."/>
            <person name="Zhang Y."/>
            <person name="Zimin A.V."/>
            <person name="Baldwin J."/>
            <person name="Abdouelleil A."/>
            <person name="Abdulkadir J."/>
            <person name="Abebe A."/>
            <person name="Abera B."/>
            <person name="Abreu J."/>
            <person name="Acer S.C."/>
            <person name="Aftuck L."/>
            <person name="Alexander A."/>
            <person name="An P."/>
            <person name="Anderson E."/>
            <person name="Anderson S."/>
            <person name="Arachi H."/>
            <person name="Azer M."/>
            <person name="Bachantsang P."/>
            <person name="Barry A."/>
            <person name="Bayul T."/>
            <person name="Berlin A."/>
            <person name="Bessette D."/>
            <person name="Bloom T."/>
            <person name="Blye J."/>
            <person name="Boguslavskiy L."/>
            <person name="Bonnet C."/>
            <person name="Boukhgalter B."/>
            <person name="Bourzgui I."/>
            <person name="Brown A."/>
            <person name="Cahill P."/>
            <person name="Channer S."/>
            <person name="Cheshatsang Y."/>
            <person name="Chuda L."/>
            <person name="Citroen M."/>
            <person name="Collymore A."/>
            <person name="Cooke P."/>
            <person name="Costello M."/>
            <person name="D'Aco K."/>
            <person name="Daza R."/>
            <person name="De Haan G."/>
            <person name="DeGray S."/>
            <person name="DeMaso C."/>
            <person name="Dhargay N."/>
            <person name="Dooley K."/>
            <person name="Dooley E."/>
            <person name="Doricent M."/>
            <person name="Dorje P."/>
            <person name="Dorjee K."/>
            <person name="Dupes A."/>
            <person name="Elong R."/>
            <person name="Falk J."/>
            <person name="Farina A."/>
            <person name="Faro S."/>
            <person name="Ferguson D."/>
            <person name="Fisher S."/>
            <person name="Foley C.D."/>
            <person name="Franke A."/>
            <person name="Friedrich D."/>
            <person name="Gadbois L."/>
            <person name="Gearin G."/>
            <person name="Gearin C.R."/>
            <person name="Giannoukos G."/>
            <person name="Goode T."/>
            <person name="Graham J."/>
            <person name="Grandbois E."/>
            <person name="Grewal S."/>
            <person name="Gyaltsen K."/>
            <person name="Hafez N."/>
            <person name="Hagos B."/>
            <person name="Hall J."/>
            <person name="Henson C."/>
            <person name="Hollinger A."/>
            <person name="Honan T."/>
            <person name="Huard M.D."/>
            <person name="Hughes L."/>
            <person name="Hurhula B."/>
            <person name="Husby M.E."/>
            <person name="Kamat A."/>
            <person name="Kanga B."/>
            <person name="Kashin S."/>
            <person name="Khazanovich D."/>
            <person name="Kisner P."/>
            <person name="Lance K."/>
            <person name="Lara M."/>
            <person name="Lee W."/>
            <person name="Lennon N."/>
            <person name="Letendre F."/>
            <person name="LeVine R."/>
            <person name="Lipovsky A."/>
            <person name="Liu X."/>
            <person name="Liu J."/>
            <person name="Liu S."/>
            <person name="Lokyitsang T."/>
            <person name="Lokyitsang Y."/>
            <person name="Lubonja R."/>
            <person name="Lui A."/>
            <person name="MacDonald P."/>
            <person name="Magnisalis V."/>
            <person name="Maru K."/>
            <person name="Matthews C."/>
            <person name="McCusker W."/>
            <person name="McDonough S."/>
            <person name="Mehta T."/>
            <person name="Meldrim J."/>
            <person name="Meneus L."/>
            <person name="Mihai O."/>
            <person name="Mihalev A."/>
            <person name="Mihova T."/>
            <person name="Mittelman R."/>
            <person name="Mlenga V."/>
            <person name="Montmayeur A."/>
            <person name="Mulrain L."/>
            <person name="Navidi A."/>
            <person name="Naylor J."/>
            <person name="Negash T."/>
            <person name="Nguyen T."/>
            <person name="Nguyen N."/>
            <person name="Nicol R."/>
            <person name="Norbu C."/>
            <person name="Norbu N."/>
            <person name="Novod N."/>
            <person name="O'Neill B."/>
            <person name="Osman S."/>
            <person name="Markiewicz E."/>
            <person name="Oyono O.L."/>
            <person name="Patti C."/>
            <person name="Phunkhang P."/>
            <person name="Pierre F."/>
            <person name="Priest M."/>
            <person name="Raghuraman S."/>
            <person name="Rege F."/>
            <person name="Reyes R."/>
            <person name="Rise C."/>
            <person name="Rogov P."/>
            <person name="Ross K."/>
            <person name="Ryan E."/>
            <person name="Settipalli S."/>
            <person name="Shea T."/>
            <person name="Sherpa N."/>
            <person name="Shi L."/>
            <person name="Shih D."/>
            <person name="Sparrow T."/>
            <person name="Spaulding J."/>
            <person name="Stalker J."/>
            <person name="Stange-Thomann N."/>
            <person name="Stavropoulos S."/>
            <person name="Stone C."/>
            <person name="Strader C."/>
            <person name="Tesfaye S."/>
            <person name="Thomson T."/>
            <person name="Thoulutsang Y."/>
            <person name="Thoulutsang D."/>
            <person name="Topham K."/>
            <person name="Topping I."/>
            <person name="Tsamla T."/>
            <person name="Vassiliev H."/>
            <person name="Vo A."/>
            <person name="Wangchuk T."/>
            <person name="Wangdi T."/>
            <person name="Weiand M."/>
            <person name="Wilkinson J."/>
            <person name="Wilson A."/>
            <person name="Yadav S."/>
            <person name="Young G."/>
            <person name="Yu Q."/>
            <person name="Zembek L."/>
            <person name="Zhong D."/>
            <person name="Zimmer A."/>
            <person name="Zwirko Z."/>
            <person name="Jaffe D.B."/>
            <person name="Alvarez P."/>
            <person name="Brockman W."/>
            <person name="Butler J."/>
            <person name="Chin C."/>
            <person name="Gnerre S."/>
            <person name="Grabherr M."/>
            <person name="Kleber M."/>
            <person name="Mauceli E."/>
            <person name="MacCallum I."/>
        </authorList>
    </citation>
    <scope>NUCLEOTIDE SEQUENCE [LARGE SCALE GENOMIC DNA]</scope>
    <source>
        <strain evidence="3">Tucson 14024-0371.13</strain>
    </source>
</reference>